<dbReference type="EMBL" id="KZ680217">
    <property type="protein sequence ID" value="PTB64501.1"/>
    <property type="molecule type" value="Genomic_DNA"/>
</dbReference>
<accession>A0A2T4B5L2</accession>
<organism evidence="1 2">
    <name type="scientific">Trichoderma citrinoviride</name>
    <dbReference type="NCBI Taxonomy" id="58853"/>
    <lineage>
        <taxon>Eukaryota</taxon>
        <taxon>Fungi</taxon>
        <taxon>Dikarya</taxon>
        <taxon>Ascomycota</taxon>
        <taxon>Pezizomycotina</taxon>
        <taxon>Sordariomycetes</taxon>
        <taxon>Hypocreomycetidae</taxon>
        <taxon>Hypocreales</taxon>
        <taxon>Hypocreaceae</taxon>
        <taxon>Trichoderma</taxon>
    </lineage>
</organism>
<name>A0A2T4B5L2_9HYPO</name>
<proteinExistence type="predicted"/>
<dbReference type="SUPFAM" id="SSF89372">
    <property type="entry name" value="Fucose-specific lectin"/>
    <property type="match status" value="1"/>
</dbReference>
<reference evidence="2" key="1">
    <citation type="submission" date="2016-07" db="EMBL/GenBank/DDBJ databases">
        <title>Multiple horizontal gene transfer events from other fungi enriched the ability of initially mycotrophic Trichoderma (Ascomycota) to feed on dead plant biomass.</title>
        <authorList>
            <consortium name="DOE Joint Genome Institute"/>
            <person name="Atanasova L."/>
            <person name="Chenthamara K."/>
            <person name="Zhang J."/>
            <person name="Grujic M."/>
            <person name="Henrissat B."/>
            <person name="Kuo A."/>
            <person name="Aerts A."/>
            <person name="Salamov A."/>
            <person name="Lipzen A."/>
            <person name="Labutti K."/>
            <person name="Barry K."/>
            <person name="Miao Y."/>
            <person name="Rahimi M.J."/>
            <person name="Shen Q."/>
            <person name="Grigoriev I.V."/>
            <person name="Kubicek C.P."/>
            <person name="Druzhinina I.S."/>
        </authorList>
    </citation>
    <scope>NUCLEOTIDE SEQUENCE [LARGE SCALE GENOMIC DNA]</scope>
    <source>
        <strain evidence="2">TUCIM 6016</strain>
    </source>
</reference>
<dbReference type="Proteomes" id="UP000241546">
    <property type="component" value="Unassembled WGS sequence"/>
</dbReference>
<dbReference type="AlphaFoldDB" id="A0A2T4B5L2"/>
<gene>
    <name evidence="1" type="ORF">BBK36DRAFT_1161549</name>
</gene>
<protein>
    <recommendedName>
        <fullName evidence="3">Fucose-specific lectin</fullName>
    </recommendedName>
</protein>
<sequence length="310" mass="33800">MALAAIINPVDTSEALLFYYEKNDDIYSLAVRHSSVSGGRDQLFVNRNTIGSRVKAPPSDLAVTSFLGLTRVFGIAKIPKVVKSADPDIAVISQLSPVVNPIDKASVDNVQPGDYSAVTACGNVTNTGYVSFLKEIGGVVQLINYTLNKSASPTNKAVDVTAAGYSKLASITVKGKPWVFFQNKSGQYLYYHNILAGETLKIPTTGMAEKGTHLAVAQTPDESMLFLYYRNQDGNIARTWLYNNKWSPEEVAAEDAMDDDSAIALVVHDKNLHIYFWNDGDIIHDVNDLPDDSQLSVSHINGLYALPHSE</sequence>
<dbReference type="GeneID" id="36602499"/>
<dbReference type="Gene3D" id="2.120.10.70">
    <property type="entry name" value="Fucose-specific lectin"/>
    <property type="match status" value="1"/>
</dbReference>
<evidence type="ECO:0000313" key="1">
    <source>
        <dbReference type="EMBL" id="PTB64501.1"/>
    </source>
</evidence>
<dbReference type="RefSeq" id="XP_024747821.1">
    <property type="nucleotide sequence ID" value="XM_024894381.1"/>
</dbReference>
<evidence type="ECO:0008006" key="3">
    <source>
        <dbReference type="Google" id="ProtNLM"/>
    </source>
</evidence>
<keyword evidence="2" id="KW-1185">Reference proteome</keyword>
<evidence type="ECO:0000313" key="2">
    <source>
        <dbReference type="Proteomes" id="UP000241546"/>
    </source>
</evidence>
<dbReference type="OrthoDB" id="4886852at2759"/>